<keyword evidence="2" id="KW-1185">Reference proteome</keyword>
<evidence type="ECO:0000313" key="2">
    <source>
        <dbReference type="Proteomes" id="UP000005141"/>
    </source>
</evidence>
<organism evidence="1 2">
    <name type="scientific">Segatella oulorum F0390</name>
    <dbReference type="NCBI Taxonomy" id="702438"/>
    <lineage>
        <taxon>Bacteria</taxon>
        <taxon>Pseudomonadati</taxon>
        <taxon>Bacteroidota</taxon>
        <taxon>Bacteroidia</taxon>
        <taxon>Bacteroidales</taxon>
        <taxon>Prevotellaceae</taxon>
        <taxon>Segatella</taxon>
    </lineage>
</organism>
<evidence type="ECO:0000313" key="1">
    <source>
        <dbReference type="EMBL" id="EGV33550.1"/>
    </source>
</evidence>
<protein>
    <submittedName>
        <fullName evidence="1">Uncharacterized protein</fullName>
    </submittedName>
</protein>
<dbReference type="PATRIC" id="fig|702438.4.peg.803"/>
<comment type="caution">
    <text evidence="1">The sequence shown here is derived from an EMBL/GenBank/DDBJ whole genome shotgun (WGS) entry which is preliminary data.</text>
</comment>
<reference evidence="1 2" key="1">
    <citation type="submission" date="2011-07" db="EMBL/GenBank/DDBJ databases">
        <title>The Genome Sequence of Prevotella oulorum F0390.</title>
        <authorList>
            <consortium name="The Broad Institute Genome Sequencing Platform"/>
            <consortium name="The Broad Institute Genome Sequencing Center for Infectious Disease"/>
            <person name="Earl A."/>
            <person name="Ward D."/>
            <person name="Feldgarden M."/>
            <person name="Gevers D."/>
            <person name="Izard J."/>
            <person name="Ganesan A."/>
            <person name="Baranova O.V."/>
            <person name="Blanton J.M."/>
            <person name="Tanner A.C."/>
            <person name="Dewhirst F.E."/>
            <person name="Young S.K."/>
            <person name="Zeng Q."/>
            <person name="Gargeya S."/>
            <person name="Fitzgerald M."/>
            <person name="Haas B."/>
            <person name="Abouelleil A."/>
            <person name="Alvarado L."/>
            <person name="Arachchi H.M."/>
            <person name="Berlin A."/>
            <person name="Brown A."/>
            <person name="Chapman S.B."/>
            <person name="Chen Z."/>
            <person name="Dunbar C."/>
            <person name="Freedman E."/>
            <person name="Gearin G."/>
            <person name="Gellesch M."/>
            <person name="Goldberg J."/>
            <person name="Griggs A."/>
            <person name="Gujja S."/>
            <person name="Heiman D."/>
            <person name="Howarth C."/>
            <person name="Larson L."/>
            <person name="Lui A."/>
            <person name="MacDonald P.J.P."/>
            <person name="Mehta T."/>
            <person name="Montmayeur A."/>
            <person name="Murphy C."/>
            <person name="Neiman D."/>
            <person name="Pearson M."/>
            <person name="Priest M."/>
            <person name="Roberts A."/>
            <person name="Saif S."/>
            <person name="Shea T."/>
            <person name="Shenoy N."/>
            <person name="Sisk P."/>
            <person name="Stolte C."/>
            <person name="Sykes S."/>
            <person name="Wortman J."/>
            <person name="Nusbaum C."/>
            <person name="Birren B."/>
        </authorList>
    </citation>
    <scope>NUCLEOTIDE SEQUENCE [LARGE SCALE GENOMIC DNA]</scope>
    <source>
        <strain evidence="1 2">F0390</strain>
    </source>
</reference>
<dbReference type="AlphaFoldDB" id="G1WAE1"/>
<gene>
    <name evidence="1" type="ORF">HMPREF9431_00786</name>
</gene>
<name>G1WAE1_9BACT</name>
<dbReference type="GeneID" id="95425484"/>
<dbReference type="EMBL" id="ADGI01000025">
    <property type="protein sequence ID" value="EGV33550.1"/>
    <property type="molecule type" value="Genomic_DNA"/>
</dbReference>
<dbReference type="RefSeq" id="WP_004379792.1">
    <property type="nucleotide sequence ID" value="NZ_JH114215.1"/>
</dbReference>
<sequence length="66" mass="7972">MKEALLTYEELVQLKQNYEIDWIEFVKLSGYAEEFSSWCSRQNLEESDKNAFLFLEDIEKQVFNLQ</sequence>
<accession>G1WAE1</accession>
<dbReference type="HOGENOM" id="CLU_2827629_0_0_10"/>
<dbReference type="Proteomes" id="UP000005141">
    <property type="component" value="Unassembled WGS sequence"/>
</dbReference>
<proteinExistence type="predicted"/>